<gene>
    <name evidence="1" type="ORF">HID58_080169</name>
</gene>
<sequence>MQFQRRCEFREYSRKVFYPYAPLISIVCRIHYSVLDALVAHFIRFVDDIRVTHVIHLAPVSSYFCATLEVQVRTNKEYKEHFQTLLKKQSTIL</sequence>
<accession>A0ABQ7Y457</accession>
<organism evidence="1 2">
    <name type="scientific">Brassica napus</name>
    <name type="common">Rape</name>
    <dbReference type="NCBI Taxonomy" id="3708"/>
    <lineage>
        <taxon>Eukaryota</taxon>
        <taxon>Viridiplantae</taxon>
        <taxon>Streptophyta</taxon>
        <taxon>Embryophyta</taxon>
        <taxon>Tracheophyta</taxon>
        <taxon>Spermatophyta</taxon>
        <taxon>Magnoliopsida</taxon>
        <taxon>eudicotyledons</taxon>
        <taxon>Gunneridae</taxon>
        <taxon>Pentapetalae</taxon>
        <taxon>rosids</taxon>
        <taxon>malvids</taxon>
        <taxon>Brassicales</taxon>
        <taxon>Brassicaceae</taxon>
        <taxon>Brassiceae</taxon>
        <taxon>Brassica</taxon>
    </lineage>
</organism>
<dbReference type="Proteomes" id="UP000824890">
    <property type="component" value="Unassembled WGS sequence"/>
</dbReference>
<name>A0ABQ7Y457_BRANA</name>
<reference evidence="1 2" key="1">
    <citation type="submission" date="2021-05" db="EMBL/GenBank/DDBJ databases">
        <title>Genome Assembly of Synthetic Allotetraploid Brassica napus Reveals Homoeologous Exchanges between Subgenomes.</title>
        <authorList>
            <person name="Davis J.T."/>
        </authorList>
    </citation>
    <scope>NUCLEOTIDE SEQUENCE [LARGE SCALE GENOMIC DNA]</scope>
    <source>
        <strain evidence="2">cv. Da-Ae</strain>
        <tissue evidence="1">Seedling</tissue>
    </source>
</reference>
<evidence type="ECO:0000313" key="2">
    <source>
        <dbReference type="Proteomes" id="UP000824890"/>
    </source>
</evidence>
<proteinExistence type="predicted"/>
<comment type="caution">
    <text evidence="1">The sequence shown here is derived from an EMBL/GenBank/DDBJ whole genome shotgun (WGS) entry which is preliminary data.</text>
</comment>
<dbReference type="EMBL" id="JAGKQM010000018">
    <property type="protein sequence ID" value="KAH0862958.1"/>
    <property type="molecule type" value="Genomic_DNA"/>
</dbReference>
<evidence type="ECO:0000313" key="1">
    <source>
        <dbReference type="EMBL" id="KAH0862958.1"/>
    </source>
</evidence>
<protein>
    <submittedName>
        <fullName evidence="1">Uncharacterized protein</fullName>
    </submittedName>
</protein>
<keyword evidence="2" id="KW-1185">Reference proteome</keyword>